<dbReference type="RefSeq" id="WP_322459000.1">
    <property type="nucleotide sequence ID" value="NZ_WNVC01000661.1"/>
</dbReference>
<feature type="non-terminal residue" evidence="1">
    <location>
        <position position="109"/>
    </location>
</feature>
<dbReference type="Proteomes" id="UP001291306">
    <property type="component" value="Unassembled WGS sequence"/>
</dbReference>
<accession>A0AAW9I8K0</accession>
<dbReference type="AlphaFoldDB" id="A0AAW9I8K0"/>
<name>A0AAW9I8K0_CLOPF</name>
<protein>
    <submittedName>
        <fullName evidence="1">Uncharacterized protein</fullName>
    </submittedName>
</protein>
<dbReference type="EMBL" id="WNVC01000661">
    <property type="protein sequence ID" value="MDZ5000770.1"/>
    <property type="molecule type" value="Genomic_DNA"/>
</dbReference>
<proteinExistence type="predicted"/>
<reference evidence="1" key="1">
    <citation type="submission" date="2019-11" db="EMBL/GenBank/DDBJ databases">
        <title>Characterization of Clostridium perfringens isolates from swine manure treated agricultural soils.</title>
        <authorList>
            <person name="Wushke S.T."/>
        </authorList>
    </citation>
    <scope>NUCLEOTIDE SEQUENCE</scope>
    <source>
        <strain evidence="1">X26</strain>
    </source>
</reference>
<gene>
    <name evidence="1" type="ORF">GNF79_17235</name>
</gene>
<comment type="caution">
    <text evidence="1">The sequence shown here is derived from an EMBL/GenBank/DDBJ whole genome shotgun (WGS) entry which is preliminary data.</text>
</comment>
<evidence type="ECO:0000313" key="2">
    <source>
        <dbReference type="Proteomes" id="UP001291306"/>
    </source>
</evidence>
<evidence type="ECO:0000313" key="1">
    <source>
        <dbReference type="EMBL" id="MDZ5000770.1"/>
    </source>
</evidence>
<sequence>MISNNNLYKSTNMKDFMKIKSVHSYISIEANDDKLVIAYKDEGVYEVNPKYRGIYLYFDTTSDGKVWSKKFIDEYDNSKLRWGGGKFLMYSNNGLNSSTDGIDWTRSNN</sequence>
<organism evidence="1 2">
    <name type="scientific">Clostridium perfringens</name>
    <dbReference type="NCBI Taxonomy" id="1502"/>
    <lineage>
        <taxon>Bacteria</taxon>
        <taxon>Bacillati</taxon>
        <taxon>Bacillota</taxon>
        <taxon>Clostridia</taxon>
        <taxon>Eubacteriales</taxon>
        <taxon>Clostridiaceae</taxon>
        <taxon>Clostridium</taxon>
    </lineage>
</organism>